<accession>A0ABS8R743</accession>
<feature type="non-terminal residue" evidence="3">
    <location>
        <position position="1"/>
    </location>
</feature>
<comment type="caution">
    <text evidence="3">The sequence shown here is derived from an EMBL/GenBank/DDBJ whole genome shotgun (WGS) entry which is preliminary data.</text>
</comment>
<dbReference type="InterPro" id="IPR041495">
    <property type="entry name" value="Mub_B2"/>
</dbReference>
<evidence type="ECO:0000256" key="1">
    <source>
        <dbReference type="SAM" id="MobiDB-lite"/>
    </source>
</evidence>
<name>A0ABS8R743_9LACO</name>
<dbReference type="EMBL" id="JAJPDE010000047">
    <property type="protein sequence ID" value="MCD7130263.1"/>
    <property type="molecule type" value="Genomic_DNA"/>
</dbReference>
<evidence type="ECO:0000313" key="3">
    <source>
        <dbReference type="EMBL" id="MCD7130263.1"/>
    </source>
</evidence>
<proteinExistence type="predicted"/>
<dbReference type="RefSeq" id="WP_231823145.1">
    <property type="nucleotide sequence ID" value="NZ_JAJPDE010000047.1"/>
</dbReference>
<feature type="domain" description="Mub B2-like" evidence="2">
    <location>
        <begin position="2"/>
        <end position="42"/>
    </location>
</feature>
<sequence length="141" mass="15168">TYTFPSYTAPEEPGYTPSQNEVPAQTVKPGDKDLVFDITYSAGEHTQVINYVDKDGKVINTYNVTGKTGETVQTNVEKNVPKNWVIVGGQEITTAVTFGSDNPAPINVTIEHGTEDVTKTDADAKSTVTETINVTTPDGKT</sequence>
<dbReference type="Gene3D" id="2.60.40.4300">
    <property type="match status" value="1"/>
</dbReference>
<feature type="non-terminal residue" evidence="3">
    <location>
        <position position="141"/>
    </location>
</feature>
<organism evidence="3 4">
    <name type="scientific">Limosilactobacillus agrestis</name>
    <dbReference type="NCBI Taxonomy" id="2759748"/>
    <lineage>
        <taxon>Bacteria</taxon>
        <taxon>Bacillati</taxon>
        <taxon>Bacillota</taxon>
        <taxon>Bacilli</taxon>
        <taxon>Lactobacillales</taxon>
        <taxon>Lactobacillaceae</taxon>
        <taxon>Limosilactobacillus</taxon>
    </lineage>
</organism>
<feature type="region of interest" description="Disordered" evidence="1">
    <location>
        <begin position="1"/>
        <end position="22"/>
    </location>
</feature>
<dbReference type="Proteomes" id="UP001199710">
    <property type="component" value="Unassembled WGS sequence"/>
</dbReference>
<dbReference type="Gene3D" id="3.10.20.320">
    <property type="entry name" value="Putative peptidoglycan bound protein (lpxtg motif)"/>
    <property type="match status" value="1"/>
</dbReference>
<gene>
    <name evidence="3" type="ORF">LTY36_03530</name>
</gene>
<protein>
    <recommendedName>
        <fullName evidence="2">Mub B2-like domain-containing protein</fullName>
    </recommendedName>
</protein>
<evidence type="ECO:0000313" key="4">
    <source>
        <dbReference type="Proteomes" id="UP001199710"/>
    </source>
</evidence>
<keyword evidence="4" id="KW-1185">Reference proteome</keyword>
<reference evidence="3 4" key="1">
    <citation type="submission" date="2021-12" db="EMBL/GenBank/DDBJ databases">
        <title>A phylogenomic analysis of Limosilactobacillus reuteri reveals ancient and stable evolutionary relationships with rodents and birds and zoonotic transmission to humans.</title>
        <authorList>
            <person name="Li F."/>
            <person name="Li X."/>
            <person name="Cheng C."/>
            <person name="Tollenaar S."/>
            <person name="Zhang J.S."/>
            <person name="Simpson D."/>
            <person name="Tasseva G."/>
            <person name="Perez-Munoz M.E."/>
            <person name="Frese S."/>
            <person name="Gaenzle M.G."/>
            <person name="Walter J."/>
            <person name="Zheng J."/>
        </authorList>
    </citation>
    <scope>NUCLEOTIDE SEQUENCE [LARGE SCALE GENOMIC DNA]</scope>
    <source>
        <strain evidence="3 4">BG-MG3-B</strain>
    </source>
</reference>
<dbReference type="Pfam" id="PF17966">
    <property type="entry name" value="Muc_B2"/>
    <property type="match status" value="1"/>
</dbReference>
<evidence type="ECO:0000259" key="2">
    <source>
        <dbReference type="Pfam" id="PF17966"/>
    </source>
</evidence>